<organism evidence="1">
    <name type="scientific">Micrurus lemniscatus lemniscatus</name>
    <dbReference type="NCBI Taxonomy" id="129467"/>
    <lineage>
        <taxon>Eukaryota</taxon>
        <taxon>Metazoa</taxon>
        <taxon>Chordata</taxon>
        <taxon>Craniata</taxon>
        <taxon>Vertebrata</taxon>
        <taxon>Euteleostomi</taxon>
        <taxon>Lepidosauria</taxon>
        <taxon>Squamata</taxon>
        <taxon>Bifurcata</taxon>
        <taxon>Unidentata</taxon>
        <taxon>Episquamata</taxon>
        <taxon>Toxicofera</taxon>
        <taxon>Serpentes</taxon>
        <taxon>Colubroidea</taxon>
        <taxon>Elapidae</taxon>
        <taxon>Elapinae</taxon>
        <taxon>Micrurus</taxon>
    </lineage>
</organism>
<accession>A0A2D4HAU9</accession>
<evidence type="ECO:0000313" key="1">
    <source>
        <dbReference type="EMBL" id="LAA69108.1"/>
    </source>
</evidence>
<reference evidence="1" key="1">
    <citation type="submission" date="2017-07" db="EMBL/GenBank/DDBJ databases">
        <authorList>
            <person name="Mikheyev A."/>
            <person name="Grau M."/>
        </authorList>
    </citation>
    <scope>NUCLEOTIDE SEQUENCE</scope>
    <source>
        <tissue evidence="1">Venom_gland</tissue>
    </source>
</reference>
<dbReference type="AlphaFoldDB" id="A0A2D4HAU9"/>
<sequence length="114" mass="13284">MLKEVVFNDCKWPGPQFYSLLEYPVCKSNLIQTLQLKKQLSVMFMWASRFTCQLFFSNHVKHLKYEIDHVLRKGQTPPFSCKFPKDTSVARIFKGQANASEPRDYSFNWNVGGA</sequence>
<name>A0A2D4HAU9_MICLE</name>
<proteinExistence type="predicted"/>
<reference evidence="1" key="2">
    <citation type="submission" date="2017-11" db="EMBL/GenBank/DDBJ databases">
        <title>Coralsnake Venomics: Analyses of Venom Gland Transcriptomes and Proteomes of Six Brazilian Taxa.</title>
        <authorList>
            <person name="Aird S.D."/>
            <person name="Jorge da Silva N."/>
            <person name="Qiu L."/>
            <person name="Villar-Briones A."/>
            <person name="Aparecida-Saddi V."/>
            <person name="Campos-Telles M.P."/>
            <person name="Grau M."/>
            <person name="Mikheyev A.S."/>
        </authorList>
    </citation>
    <scope>NUCLEOTIDE SEQUENCE</scope>
    <source>
        <tissue evidence="1">Venom_gland</tissue>
    </source>
</reference>
<dbReference type="EMBL" id="IACK01018081">
    <property type="protein sequence ID" value="LAA69108.1"/>
    <property type="molecule type" value="Transcribed_RNA"/>
</dbReference>
<protein>
    <submittedName>
        <fullName evidence="1">Uncharacterized protein</fullName>
    </submittedName>
</protein>